<name>A0A1E4SGE6_9ASCO</name>
<sequence>MSRLSATRAMEGEEEAEEKKEEEEEEAQWGRASSGPRLRRWRDNREEVASWHCPISAIGVAQRGRFKTRDTHVTYEHVIRLVAGTRRPPHGSDSELPASAWHWLAVVLPPSPPAWSVARSACARQAHTRLAVPKSAALPSLRMRHTHVEP</sequence>
<feature type="compositionally biased region" description="Acidic residues" evidence="1">
    <location>
        <begin position="12"/>
        <end position="27"/>
    </location>
</feature>
<reference evidence="3" key="1">
    <citation type="submission" date="2016-05" db="EMBL/GenBank/DDBJ databases">
        <title>Comparative genomics of biotechnologically important yeasts.</title>
        <authorList>
            <consortium name="DOE Joint Genome Institute"/>
            <person name="Riley R."/>
            <person name="Haridas S."/>
            <person name="Wolfe K.H."/>
            <person name="Lopes M.R."/>
            <person name="Hittinger C.T."/>
            <person name="Goker M."/>
            <person name="Salamov A."/>
            <person name="Wisecaver J."/>
            <person name="Long T.M."/>
            <person name="Aerts A.L."/>
            <person name="Barry K."/>
            <person name="Choi C."/>
            <person name="Clum A."/>
            <person name="Coughlan A.Y."/>
            <person name="Deshpande S."/>
            <person name="Douglass A.P."/>
            <person name="Hanson S.J."/>
            <person name="Klenk H.-P."/>
            <person name="Labutti K."/>
            <person name="Lapidus A."/>
            <person name="Lindquist E."/>
            <person name="Lipzen A."/>
            <person name="Meier-Kolthoff J.P."/>
            <person name="Ohm R.A."/>
            <person name="Otillar R.P."/>
            <person name="Pangilinan J."/>
            <person name="Peng Y."/>
            <person name="Rokas A."/>
            <person name="Rosa C.A."/>
            <person name="Scheuner C."/>
            <person name="Sibirny A.A."/>
            <person name="Slot J.C."/>
            <person name="Stielow J.B."/>
            <person name="Sun H."/>
            <person name="Kurtzman C.P."/>
            <person name="Blackwell M."/>
            <person name="Grigoriev I.V."/>
            <person name="Jeffries T.W."/>
        </authorList>
    </citation>
    <scope>NUCLEOTIDE SEQUENCE [LARGE SCALE GENOMIC DNA]</scope>
    <source>
        <strain evidence="3">NRRL Y-17324</strain>
    </source>
</reference>
<proteinExistence type="predicted"/>
<organism evidence="2 3">
    <name type="scientific">Suhomyces tanzawaensis NRRL Y-17324</name>
    <dbReference type="NCBI Taxonomy" id="984487"/>
    <lineage>
        <taxon>Eukaryota</taxon>
        <taxon>Fungi</taxon>
        <taxon>Dikarya</taxon>
        <taxon>Ascomycota</taxon>
        <taxon>Saccharomycotina</taxon>
        <taxon>Pichiomycetes</taxon>
        <taxon>Debaryomycetaceae</taxon>
        <taxon>Suhomyces</taxon>
    </lineage>
</organism>
<evidence type="ECO:0000313" key="3">
    <source>
        <dbReference type="Proteomes" id="UP000094285"/>
    </source>
</evidence>
<evidence type="ECO:0000256" key="1">
    <source>
        <dbReference type="SAM" id="MobiDB-lite"/>
    </source>
</evidence>
<accession>A0A1E4SGE6</accession>
<dbReference type="GeneID" id="30982045"/>
<keyword evidence="3" id="KW-1185">Reference proteome</keyword>
<gene>
    <name evidence="2" type="ORF">CANTADRAFT_268430</name>
</gene>
<dbReference type="EMBL" id="KV453913">
    <property type="protein sequence ID" value="ODV78540.1"/>
    <property type="molecule type" value="Genomic_DNA"/>
</dbReference>
<protein>
    <submittedName>
        <fullName evidence="2">Uncharacterized protein</fullName>
    </submittedName>
</protein>
<dbReference type="AlphaFoldDB" id="A0A1E4SGE6"/>
<evidence type="ECO:0000313" key="2">
    <source>
        <dbReference type="EMBL" id="ODV78540.1"/>
    </source>
</evidence>
<feature type="region of interest" description="Disordered" evidence="1">
    <location>
        <begin position="1"/>
        <end position="40"/>
    </location>
</feature>
<dbReference type="RefSeq" id="XP_020063662.1">
    <property type="nucleotide sequence ID" value="XM_020207908.1"/>
</dbReference>
<dbReference type="Proteomes" id="UP000094285">
    <property type="component" value="Unassembled WGS sequence"/>
</dbReference>